<organism evidence="1">
    <name type="scientific">Culicoides sonorensis</name>
    <name type="common">Biting midge</name>
    <dbReference type="NCBI Taxonomy" id="179676"/>
    <lineage>
        <taxon>Eukaryota</taxon>
        <taxon>Metazoa</taxon>
        <taxon>Ecdysozoa</taxon>
        <taxon>Arthropoda</taxon>
        <taxon>Hexapoda</taxon>
        <taxon>Insecta</taxon>
        <taxon>Pterygota</taxon>
        <taxon>Neoptera</taxon>
        <taxon>Endopterygota</taxon>
        <taxon>Diptera</taxon>
        <taxon>Nematocera</taxon>
        <taxon>Chironomoidea</taxon>
        <taxon>Ceratopogonidae</taxon>
        <taxon>Ceratopogoninae</taxon>
        <taxon>Culicoides</taxon>
        <taxon>Monoculicoides</taxon>
    </lineage>
</organism>
<gene>
    <name evidence="1" type="primary">CSON014983</name>
</gene>
<sequence length="226" mass="25945">MLKVMIMENVNDSNEKNQCDEDDDFDQSKDSFLCRTISFSFAGGDLNASTPKQNSIKETKPYKIIDLSKKCTSKCNKSLINTTFNDSSNGFQNTIAVLEKHVKQRKLWNTNDPNSIDDPTGLELQLMAIERLKSLSETTRLAWFLMNYIIFCDINNTTKREQKQANIQKLAENLKSDTNDCLYHIAREKSGLLYLKVVKSPQNDREEYAENMIDVKTENSTKICDE</sequence>
<proteinExistence type="predicted"/>
<dbReference type="AlphaFoldDB" id="A0A336MCE0"/>
<protein>
    <submittedName>
        <fullName evidence="1">CSON014983 protein</fullName>
    </submittedName>
</protein>
<name>A0A336MCE0_CULSO</name>
<dbReference type="VEuPathDB" id="VectorBase:CSON014983"/>
<dbReference type="EMBL" id="UFQT01000912">
    <property type="protein sequence ID" value="SSX27955.1"/>
    <property type="molecule type" value="Genomic_DNA"/>
</dbReference>
<reference evidence="1" key="1">
    <citation type="submission" date="2018-07" db="EMBL/GenBank/DDBJ databases">
        <authorList>
            <person name="Quirk P.G."/>
            <person name="Krulwich T.A."/>
        </authorList>
    </citation>
    <scope>NUCLEOTIDE SEQUENCE</scope>
</reference>
<evidence type="ECO:0000313" key="1">
    <source>
        <dbReference type="EMBL" id="SSX27955.1"/>
    </source>
</evidence>
<accession>A0A336MCE0</accession>